<reference evidence="5 6" key="1">
    <citation type="journal article" date="2017" name="Biotechnol. Biofuels">
        <title>Differential beta-glucosidase expression as a function of carbon source availability in Talaromyces amestolkiae: a genomic and proteomic approach.</title>
        <authorList>
            <person name="de Eugenio L.I."/>
            <person name="Mendez-Liter J.A."/>
            <person name="Nieto-Dominguez M."/>
            <person name="Alonso L."/>
            <person name="Gil-Munoz J."/>
            <person name="Barriuso J."/>
            <person name="Prieto A."/>
            <person name="Martinez M.J."/>
        </authorList>
    </citation>
    <scope>NUCLEOTIDE SEQUENCE [LARGE SCALE GENOMIC DNA]</scope>
    <source>
        <strain evidence="5 6">CIB</strain>
    </source>
</reference>
<dbReference type="GO" id="GO:0016491">
    <property type="term" value="F:oxidoreductase activity"/>
    <property type="evidence" value="ECO:0007669"/>
    <property type="project" value="UniProtKB-KW"/>
</dbReference>
<feature type="domain" description="FAD-binding" evidence="4">
    <location>
        <begin position="11"/>
        <end position="174"/>
    </location>
</feature>
<keyword evidence="6" id="KW-1185">Reference proteome</keyword>
<evidence type="ECO:0000259" key="4">
    <source>
        <dbReference type="Pfam" id="PF01494"/>
    </source>
</evidence>
<keyword evidence="1" id="KW-0285">Flavoprotein</keyword>
<evidence type="ECO:0000313" key="5">
    <source>
        <dbReference type="EMBL" id="RAO66032.1"/>
    </source>
</evidence>
<dbReference type="PANTHER" id="PTHR46720">
    <property type="entry name" value="HYDROXYLASE, PUTATIVE (AFU_ORTHOLOGUE AFUA_3G01460)-RELATED"/>
    <property type="match status" value="1"/>
</dbReference>
<proteinExistence type="predicted"/>
<evidence type="ECO:0000256" key="3">
    <source>
        <dbReference type="ARBA" id="ARBA00023002"/>
    </source>
</evidence>
<dbReference type="PRINTS" id="PR00420">
    <property type="entry name" value="RNGMNOXGNASE"/>
</dbReference>
<dbReference type="Pfam" id="PF01494">
    <property type="entry name" value="FAD_binding_3"/>
    <property type="match status" value="1"/>
</dbReference>
<dbReference type="InterPro" id="IPR051104">
    <property type="entry name" value="FAD_monoxygenase"/>
</dbReference>
<accession>A0A364KR50</accession>
<evidence type="ECO:0000256" key="1">
    <source>
        <dbReference type="ARBA" id="ARBA00022630"/>
    </source>
</evidence>
<dbReference type="GeneID" id="63791261"/>
<sequence length="433" mass="47651">MPSSTQPEVLSIAIIGSGPGGLSAGIALSQLPNVYVRIFEKAPAISDLGGGISINHNGWKVLEYLGARKAVTGAATVPTVQRNAYTGEVVDPGFKHNPNDLYQARRTRRSRLQNALYTEVPKNTVHFNKKLVTLENLEEKGVRLIFADGSQTTADIVVGGDGIRSVVRQHIYPDYKINYVGSVGWRTLVPVSAISHIPDISLTVTNWWRGAGSAIYMSPVDELSNLEHMEVSCRSVNEPEVPGETVSWGKPVGNEKVLSRFQDYYPPMVEVLKQVPEGGWKEFSGYAGPFIENLTGWGKLVLIGDASHPSGGGFGSGSAFAMEDSWILARTIEYSRSISGGVADALRIYNSIRAPYYKKMFEFRETQQLSLKKSGQKSREGFNERLRELMSKDGLGGRRSSEFLEFVYGSDVKKVWEEYLEKENGSRSGKLSS</sequence>
<keyword evidence="3" id="KW-0560">Oxidoreductase</keyword>
<dbReference type="InterPro" id="IPR002938">
    <property type="entry name" value="FAD-bd"/>
</dbReference>
<dbReference type="GO" id="GO:0044550">
    <property type="term" value="P:secondary metabolite biosynthetic process"/>
    <property type="evidence" value="ECO:0007669"/>
    <property type="project" value="TreeGrafter"/>
</dbReference>
<comment type="caution">
    <text evidence="5">The sequence shown here is derived from an EMBL/GenBank/DDBJ whole genome shotgun (WGS) entry which is preliminary data.</text>
</comment>
<dbReference type="InterPro" id="IPR036188">
    <property type="entry name" value="FAD/NAD-bd_sf"/>
</dbReference>
<dbReference type="RefSeq" id="XP_040730549.1">
    <property type="nucleotide sequence ID" value="XM_040874147.1"/>
</dbReference>
<dbReference type="Gene3D" id="3.50.50.60">
    <property type="entry name" value="FAD/NAD(P)-binding domain"/>
    <property type="match status" value="1"/>
</dbReference>
<evidence type="ECO:0000313" key="6">
    <source>
        <dbReference type="Proteomes" id="UP000249363"/>
    </source>
</evidence>
<dbReference type="PANTHER" id="PTHR46720:SF3">
    <property type="entry name" value="FAD-BINDING DOMAIN-CONTAINING PROTEIN-RELATED"/>
    <property type="match status" value="1"/>
</dbReference>
<evidence type="ECO:0000256" key="2">
    <source>
        <dbReference type="ARBA" id="ARBA00022827"/>
    </source>
</evidence>
<protein>
    <recommendedName>
        <fullName evidence="4">FAD-binding domain-containing protein</fullName>
    </recommendedName>
</protein>
<dbReference type="EMBL" id="MIKG01000002">
    <property type="protein sequence ID" value="RAO66032.1"/>
    <property type="molecule type" value="Genomic_DNA"/>
</dbReference>
<dbReference type="SUPFAM" id="SSF51905">
    <property type="entry name" value="FAD/NAD(P)-binding domain"/>
    <property type="match status" value="1"/>
</dbReference>
<name>A0A364KR50_TALAM</name>
<dbReference type="STRING" id="1196081.A0A364KR50"/>
<dbReference type="GO" id="GO:0071949">
    <property type="term" value="F:FAD binding"/>
    <property type="evidence" value="ECO:0007669"/>
    <property type="project" value="InterPro"/>
</dbReference>
<dbReference type="OrthoDB" id="417877at2759"/>
<dbReference type="AlphaFoldDB" id="A0A364KR50"/>
<keyword evidence="2" id="KW-0274">FAD</keyword>
<dbReference type="Proteomes" id="UP000249363">
    <property type="component" value="Unassembled WGS sequence"/>
</dbReference>
<organism evidence="5 6">
    <name type="scientific">Talaromyces amestolkiae</name>
    <dbReference type="NCBI Taxonomy" id="1196081"/>
    <lineage>
        <taxon>Eukaryota</taxon>
        <taxon>Fungi</taxon>
        <taxon>Dikarya</taxon>
        <taxon>Ascomycota</taxon>
        <taxon>Pezizomycotina</taxon>
        <taxon>Eurotiomycetes</taxon>
        <taxon>Eurotiomycetidae</taxon>
        <taxon>Eurotiales</taxon>
        <taxon>Trichocomaceae</taxon>
        <taxon>Talaromyces</taxon>
        <taxon>Talaromyces sect. Talaromyces</taxon>
    </lineage>
</organism>
<gene>
    <name evidence="5" type="ORF">BHQ10_002044</name>
</gene>